<dbReference type="EMBL" id="ML996157">
    <property type="protein sequence ID" value="KAF2733755.1"/>
    <property type="molecule type" value="Genomic_DNA"/>
</dbReference>
<gene>
    <name evidence="2" type="ORF">EJ04DRAFT_577445</name>
</gene>
<feature type="region of interest" description="Disordered" evidence="1">
    <location>
        <begin position="732"/>
        <end position="831"/>
    </location>
</feature>
<feature type="compositionally biased region" description="Pro residues" evidence="1">
    <location>
        <begin position="809"/>
        <end position="831"/>
    </location>
</feature>
<protein>
    <submittedName>
        <fullName evidence="2">Uncharacterized protein</fullName>
    </submittedName>
</protein>
<evidence type="ECO:0000313" key="3">
    <source>
        <dbReference type="Proteomes" id="UP000799444"/>
    </source>
</evidence>
<proteinExistence type="predicted"/>
<organism evidence="2 3">
    <name type="scientific">Polyplosphaeria fusca</name>
    <dbReference type="NCBI Taxonomy" id="682080"/>
    <lineage>
        <taxon>Eukaryota</taxon>
        <taxon>Fungi</taxon>
        <taxon>Dikarya</taxon>
        <taxon>Ascomycota</taxon>
        <taxon>Pezizomycotina</taxon>
        <taxon>Dothideomycetes</taxon>
        <taxon>Pleosporomycetidae</taxon>
        <taxon>Pleosporales</taxon>
        <taxon>Tetraplosphaeriaceae</taxon>
        <taxon>Polyplosphaeria</taxon>
    </lineage>
</organism>
<comment type="caution">
    <text evidence="2">The sequence shown here is derived from an EMBL/GenBank/DDBJ whole genome shotgun (WGS) entry which is preliminary data.</text>
</comment>
<dbReference type="Proteomes" id="UP000799444">
    <property type="component" value="Unassembled WGS sequence"/>
</dbReference>
<dbReference type="AlphaFoldDB" id="A0A9P4V2X2"/>
<reference evidence="2" key="1">
    <citation type="journal article" date="2020" name="Stud. Mycol.">
        <title>101 Dothideomycetes genomes: a test case for predicting lifestyles and emergence of pathogens.</title>
        <authorList>
            <person name="Haridas S."/>
            <person name="Albert R."/>
            <person name="Binder M."/>
            <person name="Bloem J."/>
            <person name="Labutti K."/>
            <person name="Salamov A."/>
            <person name="Andreopoulos B."/>
            <person name="Baker S."/>
            <person name="Barry K."/>
            <person name="Bills G."/>
            <person name="Bluhm B."/>
            <person name="Cannon C."/>
            <person name="Castanera R."/>
            <person name="Culley D."/>
            <person name="Daum C."/>
            <person name="Ezra D."/>
            <person name="Gonzalez J."/>
            <person name="Henrissat B."/>
            <person name="Kuo A."/>
            <person name="Liang C."/>
            <person name="Lipzen A."/>
            <person name="Lutzoni F."/>
            <person name="Magnuson J."/>
            <person name="Mondo S."/>
            <person name="Nolan M."/>
            <person name="Ohm R."/>
            <person name="Pangilinan J."/>
            <person name="Park H.-J."/>
            <person name="Ramirez L."/>
            <person name="Alfaro M."/>
            <person name="Sun H."/>
            <person name="Tritt A."/>
            <person name="Yoshinaga Y."/>
            <person name="Zwiers L.-H."/>
            <person name="Turgeon B."/>
            <person name="Goodwin S."/>
            <person name="Spatafora J."/>
            <person name="Crous P."/>
            <person name="Grigoriev I."/>
        </authorList>
    </citation>
    <scope>NUCLEOTIDE SEQUENCE</scope>
    <source>
        <strain evidence="2">CBS 125425</strain>
    </source>
</reference>
<sequence length="831" mass="92288">MSPGNPMHEQPLDLAFGKPPPIYSNGGMFEEGEEVTEEMMEPLNEIVLDYALPGKEKVQTYIFRHEHKYYINLEQLQSHGRIVNDERPICIGPDENNVTTLDLYFNDYPAYRMAKQWNVMKPLLVIEDPSCFEGRILDQSTSTFHLFLQIRALTILCRPEDMTFNEQPLHISIRAQHKRFGKHETETGTSVEFHHGSHKNIKKRDPRSFYLTQKYHGNLRRSQAGSPIDGIKNPLSKIIPGIKNPLSDHDGEGDPISKLKSVFKSAISDVEFFAQKLPEYGLKLSHELLQELEKLTNWEFHTGFHIKMHKNLNHKQRVDVTEGLHNVTTLIPTITFVDTWAKIDMAVNVGVNFEIYLELDNEDDVDVSFQMEVVLTVTSLVFCAVYLWPIPGVWDCVFGLSTGLGCGVWDMGKGNVGKGPDGQSIKDSRTGFQAKGQKKGSGLFGRHGLGLGGGIGLGLWTIIESTTEFNMTTPGFHFTVLGGSKAKWGWKNGKATHDAFDGHVDWKPPKYNVHQAAAKIHVGFGPMFSIDIMKGLSIGARIEMPQVAFGITDMHDVDRDCNPGGPFKRALQLAVTIRLGLYAGVTLFKFINFELPQFKTGIPGLEGLSYVFTPWKQYFDITHKVWAQWLWDVGTPLGFLKLPTNIIAAVNPKPRNDTNGTEDDAFPGSNTRLPYWGANTFPGDYDPTAALRTVFATDPRLFQPETIVMTVTGTTPSSGVEVSTGFGNSSTYDTSSAFSISTPEPESTGSTTSSDAETDDSTPSTSLEPPSSFSPSTESRPLKPTPRNPQLHPSPQTPKPKNPHLHPNPQKPKPTPPPPPPPPHPRAPCEP</sequence>
<keyword evidence="3" id="KW-1185">Reference proteome</keyword>
<evidence type="ECO:0000256" key="1">
    <source>
        <dbReference type="SAM" id="MobiDB-lite"/>
    </source>
</evidence>
<dbReference type="OrthoDB" id="3945945at2759"/>
<evidence type="ECO:0000313" key="2">
    <source>
        <dbReference type="EMBL" id="KAF2733755.1"/>
    </source>
</evidence>
<feature type="compositionally biased region" description="Low complexity" evidence="1">
    <location>
        <begin position="739"/>
        <end position="779"/>
    </location>
</feature>
<accession>A0A9P4V2X2</accession>
<name>A0A9P4V2X2_9PLEO</name>